<comment type="caution">
    <text evidence="1">The sequence shown here is derived from an EMBL/GenBank/DDBJ whole genome shotgun (WGS) entry which is preliminary data.</text>
</comment>
<reference evidence="2" key="1">
    <citation type="submission" date="2015-06" db="EMBL/GenBank/DDBJ databases">
        <title>Comparative genomics of Burkholderia leaf nodule symbionts.</title>
        <authorList>
            <person name="Carlier A."/>
            <person name="Eberl L."/>
            <person name="Pinto-Carbo M."/>
        </authorList>
    </citation>
    <scope>NUCLEOTIDE SEQUENCE [LARGE SCALE GENOMIC DNA]</scope>
    <source>
        <strain evidence="2">UZHbot4</strain>
    </source>
</reference>
<sequence length="113" mass="12567">MKTKAITVSIDMPEGAVSAEFHIDTGRLRILESGRLRVELFPPHSWFAIASVAGNSRWGTRPRERDLQLVLENFIMQRFGMSAYRRDKVPGAAAADLARALACVSPMPQVRSL</sequence>
<evidence type="ECO:0000313" key="2">
    <source>
        <dbReference type="Proteomes" id="UP000036959"/>
    </source>
</evidence>
<evidence type="ECO:0000313" key="1">
    <source>
        <dbReference type="EMBL" id="KND60894.1"/>
    </source>
</evidence>
<proteinExistence type="predicted"/>
<protein>
    <submittedName>
        <fullName evidence="1">Uncharacterized protein</fullName>
    </submittedName>
</protein>
<accession>A0A0L0MFZ3</accession>
<organism evidence="1 2">
    <name type="scientific">Candidatus Burkholderia verschuerenii</name>
    <dbReference type="NCBI Taxonomy" id="242163"/>
    <lineage>
        <taxon>Bacteria</taxon>
        <taxon>Pseudomonadati</taxon>
        <taxon>Pseudomonadota</taxon>
        <taxon>Betaproteobacteria</taxon>
        <taxon>Burkholderiales</taxon>
        <taxon>Burkholderiaceae</taxon>
        <taxon>Burkholderia</taxon>
    </lineage>
</organism>
<name>A0A0L0MFZ3_9BURK</name>
<dbReference type="PATRIC" id="fig|242163.4.peg.4962"/>
<dbReference type="AlphaFoldDB" id="A0A0L0MFZ3"/>
<dbReference type="RefSeq" id="WP_232316475.1">
    <property type="nucleotide sequence ID" value="NZ_LFJJ01000040.1"/>
</dbReference>
<dbReference type="Proteomes" id="UP000036959">
    <property type="component" value="Unassembled WGS sequence"/>
</dbReference>
<keyword evidence="2" id="KW-1185">Reference proteome</keyword>
<dbReference type="EMBL" id="LFJJ01000040">
    <property type="protein sequence ID" value="KND60894.1"/>
    <property type="molecule type" value="Genomic_DNA"/>
</dbReference>
<gene>
    <name evidence="1" type="ORF">BVER_00868</name>
</gene>